<name>A0ABS5DU13_9BURK</name>
<dbReference type="RefSeq" id="WP_210806780.1">
    <property type="nucleotide sequence ID" value="NZ_JAGQDG010000002.1"/>
</dbReference>
<accession>A0ABS5DU13</accession>
<evidence type="ECO:0000313" key="2">
    <source>
        <dbReference type="Proteomes" id="UP000672097"/>
    </source>
</evidence>
<sequence length="128" mass="13408">MSMSTAMTLGLHLFTAHVGGDAAAEHLQPVNPGIYFRAESGATVGAYRNSYGRASAYAGMTWQTSDGRFALTVGGVTGYPAAKVLPVVSPSVRLPLGDDGYALRVAYLPKAPCVGTAHGLHIALERRF</sequence>
<gene>
    <name evidence="1" type="ORF">KAK11_04725</name>
</gene>
<comment type="caution">
    <text evidence="1">The sequence shown here is derived from an EMBL/GenBank/DDBJ whole genome shotgun (WGS) entry which is preliminary data.</text>
</comment>
<proteinExistence type="predicted"/>
<evidence type="ECO:0000313" key="1">
    <source>
        <dbReference type="EMBL" id="MBQ0934627.1"/>
    </source>
</evidence>
<organism evidence="1 2">
    <name type="scientific">Ideonella paludis</name>
    <dbReference type="NCBI Taxonomy" id="1233411"/>
    <lineage>
        <taxon>Bacteria</taxon>
        <taxon>Pseudomonadati</taxon>
        <taxon>Pseudomonadota</taxon>
        <taxon>Betaproteobacteria</taxon>
        <taxon>Burkholderiales</taxon>
        <taxon>Sphaerotilaceae</taxon>
        <taxon>Ideonella</taxon>
    </lineage>
</organism>
<dbReference type="EMBL" id="JAGQDG010000002">
    <property type="protein sequence ID" value="MBQ0934627.1"/>
    <property type="molecule type" value="Genomic_DNA"/>
</dbReference>
<dbReference type="Proteomes" id="UP000672097">
    <property type="component" value="Unassembled WGS sequence"/>
</dbReference>
<keyword evidence="2" id="KW-1185">Reference proteome</keyword>
<protein>
    <submittedName>
        <fullName evidence="1">Uncharacterized protein</fullName>
    </submittedName>
</protein>
<reference evidence="1 2" key="1">
    <citation type="submission" date="2021-04" db="EMBL/GenBank/DDBJ databases">
        <title>The genome sequence of type strain Ideonella paludis KCTC 32238.</title>
        <authorList>
            <person name="Liu Y."/>
        </authorList>
    </citation>
    <scope>NUCLEOTIDE SEQUENCE [LARGE SCALE GENOMIC DNA]</scope>
    <source>
        <strain evidence="1 2">KCTC 32238</strain>
    </source>
</reference>